<comment type="subcellular location">
    <subcellularLocation>
        <location evidence="2">Cell membrane</location>
        <topology evidence="2">Multi-pass membrane protein</topology>
    </subcellularLocation>
</comment>
<dbReference type="CDD" id="cd00075">
    <property type="entry name" value="HATPase"/>
    <property type="match status" value="1"/>
</dbReference>
<organism evidence="17 18">
    <name type="scientific">Propioniciclava tarda</name>
    <dbReference type="NCBI Taxonomy" id="433330"/>
    <lineage>
        <taxon>Bacteria</taxon>
        <taxon>Bacillati</taxon>
        <taxon>Actinomycetota</taxon>
        <taxon>Actinomycetes</taxon>
        <taxon>Propionibacteriales</taxon>
        <taxon>Propionibacteriaceae</taxon>
        <taxon>Propioniciclava</taxon>
    </lineage>
</organism>
<dbReference type="SUPFAM" id="SSF47384">
    <property type="entry name" value="Homodimeric domain of signal transducing histidine kinase"/>
    <property type="match status" value="1"/>
</dbReference>
<keyword evidence="12" id="KW-0902">Two-component regulatory system</keyword>
<evidence type="ECO:0000256" key="14">
    <source>
        <dbReference type="SAM" id="Phobius"/>
    </source>
</evidence>
<evidence type="ECO:0000256" key="8">
    <source>
        <dbReference type="ARBA" id="ARBA00022741"/>
    </source>
</evidence>
<reference evidence="17 18" key="1">
    <citation type="submission" date="2019-01" db="EMBL/GenBank/DDBJ databases">
        <title>Lactibacter flavus gen. nov., sp. nov., a novel bacterium of the family Propionibacteriaceae isolated from raw milk and dairy products.</title>
        <authorList>
            <person name="Huptas C."/>
            <person name="Wenning M."/>
            <person name="Breitenwieser F."/>
            <person name="Doll E."/>
            <person name="Von Neubeck M."/>
            <person name="Busse H.-J."/>
            <person name="Scherer S."/>
        </authorList>
    </citation>
    <scope>NUCLEOTIDE SEQUENCE [LARGE SCALE GENOMIC DNA]</scope>
    <source>
        <strain evidence="17 18">DSM 22130</strain>
    </source>
</reference>
<dbReference type="PANTHER" id="PTHR43711:SF1">
    <property type="entry name" value="HISTIDINE KINASE 1"/>
    <property type="match status" value="1"/>
</dbReference>
<dbReference type="PANTHER" id="PTHR43711">
    <property type="entry name" value="TWO-COMPONENT HISTIDINE KINASE"/>
    <property type="match status" value="1"/>
</dbReference>
<evidence type="ECO:0000259" key="16">
    <source>
        <dbReference type="PROSITE" id="PS50885"/>
    </source>
</evidence>
<keyword evidence="5" id="KW-0597">Phosphoprotein</keyword>
<keyword evidence="18" id="KW-1185">Reference proteome</keyword>
<dbReference type="SUPFAM" id="SSF158472">
    <property type="entry name" value="HAMP domain-like"/>
    <property type="match status" value="1"/>
</dbReference>
<comment type="catalytic activity">
    <reaction evidence="1">
        <text>ATP + protein L-histidine = ADP + protein N-phospho-L-histidine.</text>
        <dbReference type="EC" id="2.7.13.3"/>
    </reaction>
</comment>
<dbReference type="CDD" id="cd06225">
    <property type="entry name" value="HAMP"/>
    <property type="match status" value="1"/>
</dbReference>
<dbReference type="EMBL" id="SDMR01000006">
    <property type="protein sequence ID" value="TBT95217.1"/>
    <property type="molecule type" value="Genomic_DNA"/>
</dbReference>
<keyword evidence="7 14" id="KW-0812">Transmembrane</keyword>
<dbReference type="SUPFAM" id="SSF55874">
    <property type="entry name" value="ATPase domain of HSP90 chaperone/DNA topoisomerase II/histidine kinase"/>
    <property type="match status" value="1"/>
</dbReference>
<dbReference type="OrthoDB" id="9786919at2"/>
<feature type="transmembrane region" description="Helical" evidence="14">
    <location>
        <begin position="60"/>
        <end position="81"/>
    </location>
</feature>
<dbReference type="Pfam" id="PF02518">
    <property type="entry name" value="HATPase_c"/>
    <property type="match status" value="1"/>
</dbReference>
<evidence type="ECO:0000259" key="15">
    <source>
        <dbReference type="PROSITE" id="PS50109"/>
    </source>
</evidence>
<feature type="domain" description="Histidine kinase" evidence="15">
    <location>
        <begin position="150"/>
        <end position="366"/>
    </location>
</feature>
<keyword evidence="6" id="KW-0808">Transferase</keyword>
<evidence type="ECO:0000313" key="18">
    <source>
        <dbReference type="Proteomes" id="UP000291933"/>
    </source>
</evidence>
<evidence type="ECO:0000256" key="7">
    <source>
        <dbReference type="ARBA" id="ARBA00022692"/>
    </source>
</evidence>
<feature type="domain" description="HAMP" evidence="16">
    <location>
        <begin position="83"/>
        <end position="135"/>
    </location>
</feature>
<keyword evidence="10" id="KW-0067">ATP-binding</keyword>
<dbReference type="Proteomes" id="UP000291933">
    <property type="component" value="Unassembled WGS sequence"/>
</dbReference>
<gene>
    <name evidence="17" type="ORF">ET996_06790</name>
</gene>
<dbReference type="InterPro" id="IPR005467">
    <property type="entry name" value="His_kinase_dom"/>
</dbReference>
<dbReference type="InterPro" id="IPR036097">
    <property type="entry name" value="HisK_dim/P_sf"/>
</dbReference>
<dbReference type="Gene3D" id="3.30.565.10">
    <property type="entry name" value="Histidine kinase-like ATPase, C-terminal domain"/>
    <property type="match status" value="1"/>
</dbReference>
<evidence type="ECO:0000256" key="4">
    <source>
        <dbReference type="ARBA" id="ARBA00022475"/>
    </source>
</evidence>
<dbReference type="GO" id="GO:0000155">
    <property type="term" value="F:phosphorelay sensor kinase activity"/>
    <property type="evidence" value="ECO:0007669"/>
    <property type="project" value="InterPro"/>
</dbReference>
<dbReference type="SMART" id="SM00304">
    <property type="entry name" value="HAMP"/>
    <property type="match status" value="1"/>
</dbReference>
<dbReference type="PRINTS" id="PR00344">
    <property type="entry name" value="BCTRLSENSOR"/>
</dbReference>
<dbReference type="SMART" id="SM00387">
    <property type="entry name" value="HATPase_c"/>
    <property type="match status" value="1"/>
</dbReference>
<evidence type="ECO:0000256" key="13">
    <source>
        <dbReference type="ARBA" id="ARBA00023136"/>
    </source>
</evidence>
<dbReference type="CDD" id="cd00082">
    <property type="entry name" value="HisKA"/>
    <property type="match status" value="1"/>
</dbReference>
<dbReference type="SMART" id="SM00388">
    <property type="entry name" value="HisKA"/>
    <property type="match status" value="1"/>
</dbReference>
<evidence type="ECO:0000256" key="9">
    <source>
        <dbReference type="ARBA" id="ARBA00022777"/>
    </source>
</evidence>
<name>A0A4Q9KL33_PROTD</name>
<evidence type="ECO:0000313" key="17">
    <source>
        <dbReference type="EMBL" id="TBT95217.1"/>
    </source>
</evidence>
<dbReference type="PROSITE" id="PS50109">
    <property type="entry name" value="HIS_KIN"/>
    <property type="match status" value="1"/>
</dbReference>
<dbReference type="AlphaFoldDB" id="A0A4Q9KL33"/>
<evidence type="ECO:0000256" key="1">
    <source>
        <dbReference type="ARBA" id="ARBA00000085"/>
    </source>
</evidence>
<keyword evidence="13 14" id="KW-0472">Membrane</keyword>
<dbReference type="InterPro" id="IPR003661">
    <property type="entry name" value="HisK_dim/P_dom"/>
</dbReference>
<dbReference type="InterPro" id="IPR004358">
    <property type="entry name" value="Sig_transdc_His_kin-like_C"/>
</dbReference>
<feature type="transmembrane region" description="Helical" evidence="14">
    <location>
        <begin position="12"/>
        <end position="40"/>
    </location>
</feature>
<dbReference type="InterPro" id="IPR050736">
    <property type="entry name" value="Sensor_HK_Regulatory"/>
</dbReference>
<keyword evidence="4" id="KW-1003">Cell membrane</keyword>
<keyword evidence="9 17" id="KW-0418">Kinase</keyword>
<evidence type="ECO:0000256" key="12">
    <source>
        <dbReference type="ARBA" id="ARBA00023012"/>
    </source>
</evidence>
<comment type="caution">
    <text evidence="17">The sequence shown here is derived from an EMBL/GenBank/DDBJ whole genome shotgun (WGS) entry which is preliminary data.</text>
</comment>
<keyword evidence="11 14" id="KW-1133">Transmembrane helix</keyword>
<evidence type="ECO:0000256" key="5">
    <source>
        <dbReference type="ARBA" id="ARBA00022553"/>
    </source>
</evidence>
<dbReference type="GO" id="GO:0005524">
    <property type="term" value="F:ATP binding"/>
    <property type="evidence" value="ECO:0007669"/>
    <property type="project" value="UniProtKB-KW"/>
</dbReference>
<keyword evidence="8" id="KW-0547">Nucleotide-binding</keyword>
<proteinExistence type="predicted"/>
<dbReference type="FunFam" id="1.10.287.130:FF:000010">
    <property type="entry name" value="Two-component sensor histidine kinase"/>
    <property type="match status" value="1"/>
</dbReference>
<dbReference type="Gene3D" id="1.10.287.130">
    <property type="match status" value="1"/>
</dbReference>
<dbReference type="FunFam" id="3.30.565.10:FF:000013">
    <property type="entry name" value="Two-component sensor histidine kinase"/>
    <property type="match status" value="1"/>
</dbReference>
<evidence type="ECO:0000256" key="11">
    <source>
        <dbReference type="ARBA" id="ARBA00022989"/>
    </source>
</evidence>
<evidence type="ECO:0000256" key="6">
    <source>
        <dbReference type="ARBA" id="ARBA00022679"/>
    </source>
</evidence>
<evidence type="ECO:0000256" key="3">
    <source>
        <dbReference type="ARBA" id="ARBA00012438"/>
    </source>
</evidence>
<protein>
    <recommendedName>
        <fullName evidence="3">histidine kinase</fullName>
        <ecNumber evidence="3">2.7.13.3</ecNumber>
    </recommendedName>
</protein>
<dbReference type="Gene3D" id="6.10.340.10">
    <property type="match status" value="1"/>
</dbReference>
<dbReference type="InterPro" id="IPR036890">
    <property type="entry name" value="HATPase_C_sf"/>
</dbReference>
<dbReference type="EC" id="2.7.13.3" evidence="3"/>
<dbReference type="RefSeq" id="WP_131171804.1">
    <property type="nucleotide sequence ID" value="NZ_FXTL01000005.1"/>
</dbReference>
<dbReference type="InterPro" id="IPR003594">
    <property type="entry name" value="HATPase_dom"/>
</dbReference>
<dbReference type="Pfam" id="PF00512">
    <property type="entry name" value="HisKA"/>
    <property type="match status" value="1"/>
</dbReference>
<sequence length="388" mass="41666">MSEPVQRWERSLPYRAVVSALVVTVVAWLLAAGLLVAQLLVSLSPVIGPGERDILRDAVIRAELVSALVLLPVLGGAIYWISLQVVRPLRAARVAAEGLAAGDLARRMVVEGPEDSSSLARSINDMAAELSRRLADLRAMAQQQHQFVSDVSHELRTPMTTVRMAAEVIHESRAELSPVMARSAELLAREVDRFETLLTDLLDLSRIDAGAAVLAAEETDVTQLVKDEVGSQIPLSITFGSELRVDADAGVIARVDAIRLRRIVVNLLTNAIEHGEGRPIDVVVRAGETAVAIVVRDHGVGLTADEREHVFTRFWRADPSRFRTVGGTGLGLAIALENAELHGGRLDVWGRPGQGAQFRLLLPLAPGGDLGAEPWPFVPPDAEASGAA</sequence>
<dbReference type="GO" id="GO:0005886">
    <property type="term" value="C:plasma membrane"/>
    <property type="evidence" value="ECO:0007669"/>
    <property type="project" value="UniProtKB-SubCell"/>
</dbReference>
<evidence type="ECO:0000256" key="2">
    <source>
        <dbReference type="ARBA" id="ARBA00004651"/>
    </source>
</evidence>
<evidence type="ECO:0000256" key="10">
    <source>
        <dbReference type="ARBA" id="ARBA00022840"/>
    </source>
</evidence>
<dbReference type="InterPro" id="IPR003660">
    <property type="entry name" value="HAMP_dom"/>
</dbReference>
<accession>A0A4Q9KL33</accession>
<dbReference type="PROSITE" id="PS50885">
    <property type="entry name" value="HAMP"/>
    <property type="match status" value="1"/>
</dbReference>